<dbReference type="AlphaFoldDB" id="A0A7J9EZS1"/>
<evidence type="ECO:0000313" key="3">
    <source>
        <dbReference type="Proteomes" id="UP000593568"/>
    </source>
</evidence>
<protein>
    <recommendedName>
        <fullName evidence="1">DUF4283 domain-containing protein</fullName>
    </recommendedName>
</protein>
<proteinExistence type="predicted"/>
<accession>A0A7J9EZS1</accession>
<dbReference type="InterPro" id="IPR040256">
    <property type="entry name" value="At4g02000-like"/>
</dbReference>
<dbReference type="PANTHER" id="PTHR31286">
    <property type="entry name" value="GLYCINE-RICH CELL WALL STRUCTURAL PROTEIN 1.8-LIKE"/>
    <property type="match status" value="1"/>
</dbReference>
<name>A0A7J9EZS1_9ROSI</name>
<evidence type="ECO:0000313" key="2">
    <source>
        <dbReference type="EMBL" id="MBA0778553.1"/>
    </source>
</evidence>
<dbReference type="PANTHER" id="PTHR31286:SF99">
    <property type="entry name" value="DUF4283 DOMAIN-CONTAINING PROTEIN"/>
    <property type="match status" value="1"/>
</dbReference>
<keyword evidence="3" id="KW-1185">Reference proteome</keyword>
<comment type="caution">
    <text evidence="2">The sequence shown here is derived from an EMBL/GenBank/DDBJ whole genome shotgun (WGS) entry which is preliminary data.</text>
</comment>
<sequence length="102" mass="11675">MFPRFLGDGMDREGTSFRDILMAKNVGEDEEDTFLDDSHDYDEVLSGGPWMVCGHYLVVQPWSQDFSTEETQPWKIRLPGLPYKYYTKGLIRAIAEVLGTPP</sequence>
<evidence type="ECO:0000259" key="1">
    <source>
        <dbReference type="Pfam" id="PF14111"/>
    </source>
</evidence>
<reference evidence="2 3" key="1">
    <citation type="journal article" date="2019" name="Genome Biol. Evol.">
        <title>Insights into the evolution of the New World diploid cottons (Gossypium, subgenus Houzingenia) based on genome sequencing.</title>
        <authorList>
            <person name="Grover C.E."/>
            <person name="Arick M.A. 2nd"/>
            <person name="Thrash A."/>
            <person name="Conover J.L."/>
            <person name="Sanders W.S."/>
            <person name="Peterson D.G."/>
            <person name="Frelichowski J.E."/>
            <person name="Scheffler J.A."/>
            <person name="Scheffler B.E."/>
            <person name="Wendel J.F."/>
        </authorList>
    </citation>
    <scope>NUCLEOTIDE SEQUENCE [LARGE SCALE GENOMIC DNA]</scope>
    <source>
        <strain evidence="2">8</strain>
        <tissue evidence="2">Leaf</tissue>
    </source>
</reference>
<gene>
    <name evidence="2" type="ORF">Gotri_006404</name>
</gene>
<dbReference type="InterPro" id="IPR025558">
    <property type="entry name" value="DUF4283"/>
</dbReference>
<dbReference type="EMBL" id="JABEZW010000010">
    <property type="protein sequence ID" value="MBA0778553.1"/>
    <property type="molecule type" value="Genomic_DNA"/>
</dbReference>
<dbReference type="Pfam" id="PF14111">
    <property type="entry name" value="DUF4283"/>
    <property type="match status" value="1"/>
</dbReference>
<feature type="domain" description="DUF4283" evidence="1">
    <location>
        <begin position="37"/>
        <end position="70"/>
    </location>
</feature>
<organism evidence="2 3">
    <name type="scientific">Gossypium trilobum</name>
    <dbReference type="NCBI Taxonomy" id="34281"/>
    <lineage>
        <taxon>Eukaryota</taxon>
        <taxon>Viridiplantae</taxon>
        <taxon>Streptophyta</taxon>
        <taxon>Embryophyta</taxon>
        <taxon>Tracheophyta</taxon>
        <taxon>Spermatophyta</taxon>
        <taxon>Magnoliopsida</taxon>
        <taxon>eudicotyledons</taxon>
        <taxon>Gunneridae</taxon>
        <taxon>Pentapetalae</taxon>
        <taxon>rosids</taxon>
        <taxon>malvids</taxon>
        <taxon>Malvales</taxon>
        <taxon>Malvaceae</taxon>
        <taxon>Malvoideae</taxon>
        <taxon>Gossypium</taxon>
    </lineage>
</organism>
<dbReference type="Proteomes" id="UP000593568">
    <property type="component" value="Unassembled WGS sequence"/>
</dbReference>